<evidence type="ECO:0000259" key="3">
    <source>
        <dbReference type="PROSITE" id="PS51316"/>
    </source>
</evidence>
<dbReference type="PANTHER" id="PTHR14199:SF38">
    <property type="entry name" value="NEUROBLASTOMA BREAKPOINT FAMILY MEMBER 6-LIKE PROTEIN"/>
    <property type="match status" value="1"/>
</dbReference>
<name>A0ABM0Q2F7_GALVR</name>
<evidence type="ECO:0000313" key="4">
    <source>
        <dbReference type="Proteomes" id="UP000694923"/>
    </source>
</evidence>
<dbReference type="PANTHER" id="PTHR14199">
    <property type="entry name" value="NEUROBLASTOMA BREAKPOINT FAMILY MEMBER 6-LIKE PROTEIN"/>
    <property type="match status" value="1"/>
</dbReference>
<reference evidence="5" key="1">
    <citation type="submission" date="2025-08" db="UniProtKB">
        <authorList>
            <consortium name="RefSeq"/>
        </authorList>
    </citation>
    <scope>IDENTIFICATION</scope>
</reference>
<dbReference type="SMART" id="SM01148">
    <property type="entry name" value="DUF1220"/>
    <property type="match status" value="1"/>
</dbReference>
<organism evidence="4 5">
    <name type="scientific">Galeopterus variegatus</name>
    <name type="common">Malayan flying lemur</name>
    <name type="synonym">Cynocephalus variegatus</name>
    <dbReference type="NCBI Taxonomy" id="482537"/>
    <lineage>
        <taxon>Eukaryota</taxon>
        <taxon>Metazoa</taxon>
        <taxon>Chordata</taxon>
        <taxon>Craniata</taxon>
        <taxon>Vertebrata</taxon>
        <taxon>Euteleostomi</taxon>
        <taxon>Mammalia</taxon>
        <taxon>Eutheria</taxon>
        <taxon>Euarchontoglires</taxon>
        <taxon>Dermoptera</taxon>
        <taxon>Cynocephalidae</taxon>
        <taxon>Galeopterus</taxon>
    </lineage>
</organism>
<proteinExistence type="inferred from homology"/>
<feature type="region of interest" description="Disordered" evidence="2">
    <location>
        <begin position="174"/>
        <end position="198"/>
    </location>
</feature>
<dbReference type="PROSITE" id="PS51316">
    <property type="entry name" value="ODV"/>
    <property type="match status" value="1"/>
</dbReference>
<evidence type="ECO:0000256" key="1">
    <source>
        <dbReference type="ARBA" id="ARBA00038417"/>
    </source>
</evidence>
<evidence type="ECO:0000313" key="5">
    <source>
        <dbReference type="RefSeq" id="XP_008562548.1"/>
    </source>
</evidence>
<dbReference type="RefSeq" id="XP_008562548.1">
    <property type="nucleotide sequence ID" value="XM_008564326.1"/>
</dbReference>
<dbReference type="InterPro" id="IPR055306">
    <property type="entry name" value="NBPF"/>
</dbReference>
<comment type="similarity">
    <text evidence="1">Belongs to the NBPF family.</text>
</comment>
<gene>
    <name evidence="5" type="primary">LOC103582847</name>
</gene>
<sequence length="244" mass="27634">MAVPVTTISGPRAEMSILETNQYLCSQLQKSKQNFRDLTEKYLISQATAYSLANHLQNYMCEECKELIKSVLEEKLQFEEEKLAEKTRPAARLGKYEPLIQAQAQELTPLRQKIQEGRGVCYLFTQHVKNTVTCFQGLLRSPGIDYHQGQRFCEQLAQGSQLAESLVRKLTMKNHNDKKNKDRQEPLASRLSRGLQEEEVNEVLENSLDEQYLTSSSLCGSHQPPSSTAFLPHAQQTTSALDVA</sequence>
<dbReference type="InterPro" id="IPR010630">
    <property type="entry name" value="Olduvai_dom"/>
</dbReference>
<feature type="region of interest" description="Disordered" evidence="2">
    <location>
        <begin position="215"/>
        <end position="244"/>
    </location>
</feature>
<keyword evidence="4" id="KW-1185">Reference proteome</keyword>
<evidence type="ECO:0000256" key="2">
    <source>
        <dbReference type="SAM" id="MobiDB-lite"/>
    </source>
</evidence>
<accession>A0ABM0Q2F7</accession>
<feature type="domain" description="Olduvai" evidence="3">
    <location>
        <begin position="173"/>
        <end position="244"/>
    </location>
</feature>
<feature type="compositionally biased region" description="Basic and acidic residues" evidence="2">
    <location>
        <begin position="174"/>
        <end position="185"/>
    </location>
</feature>
<protein>
    <submittedName>
        <fullName evidence="5">Neuroblastoma breakpoint family member 6-like protein</fullName>
    </submittedName>
</protein>
<feature type="non-terminal residue" evidence="5">
    <location>
        <position position="244"/>
    </location>
</feature>
<dbReference type="Proteomes" id="UP000694923">
    <property type="component" value="Unplaced"/>
</dbReference>
<dbReference type="Pfam" id="PF06758">
    <property type="entry name" value="Olduvai"/>
    <property type="match status" value="1"/>
</dbReference>
<dbReference type="GeneID" id="103582847"/>